<evidence type="ECO:0000256" key="1">
    <source>
        <dbReference type="SAM" id="Phobius"/>
    </source>
</evidence>
<keyword evidence="1" id="KW-1133">Transmembrane helix</keyword>
<protein>
    <recommendedName>
        <fullName evidence="2">Peptidase M1 membrane alanine aminopeptidase domain-containing protein</fullName>
    </recommendedName>
</protein>
<evidence type="ECO:0000259" key="2">
    <source>
        <dbReference type="Pfam" id="PF01433"/>
    </source>
</evidence>
<dbReference type="SUPFAM" id="SSF55486">
    <property type="entry name" value="Metalloproteases ('zincins'), catalytic domain"/>
    <property type="match status" value="1"/>
</dbReference>
<comment type="caution">
    <text evidence="3">The sequence shown here is derived from an EMBL/GenBank/DDBJ whole genome shotgun (WGS) entry which is preliminary data.</text>
</comment>
<dbReference type="RefSeq" id="WP_214507011.1">
    <property type="nucleotide sequence ID" value="NZ_JAHEPS010000003.1"/>
</dbReference>
<dbReference type="Pfam" id="PF01433">
    <property type="entry name" value="Peptidase_M1"/>
    <property type="match status" value="1"/>
</dbReference>
<keyword evidence="1" id="KW-0472">Membrane</keyword>
<feature type="transmembrane region" description="Helical" evidence="1">
    <location>
        <begin position="54"/>
        <end position="75"/>
    </location>
</feature>
<feature type="transmembrane region" description="Helical" evidence="1">
    <location>
        <begin position="105"/>
        <end position="129"/>
    </location>
</feature>
<proteinExistence type="predicted"/>
<name>A0ABS5V5B6_9GAMM</name>
<gene>
    <name evidence="3" type="ORF">KJI95_09785</name>
</gene>
<feature type="transmembrane region" description="Helical" evidence="1">
    <location>
        <begin position="470"/>
        <end position="488"/>
    </location>
</feature>
<feature type="transmembrane region" description="Helical" evidence="1">
    <location>
        <begin position="508"/>
        <end position="537"/>
    </location>
</feature>
<feature type="transmembrane region" description="Helical" evidence="1">
    <location>
        <begin position="401"/>
        <end position="425"/>
    </location>
</feature>
<feature type="transmembrane region" description="Helical" evidence="1">
    <location>
        <begin position="12"/>
        <end position="34"/>
    </location>
</feature>
<reference evidence="3 4" key="1">
    <citation type="submission" date="2021-05" db="EMBL/GenBank/DDBJ databases">
        <title>Shewanella sp. JM162201.</title>
        <authorList>
            <person name="Xu S."/>
            <person name="Li A."/>
        </authorList>
    </citation>
    <scope>NUCLEOTIDE SEQUENCE [LARGE SCALE GENOMIC DNA]</scope>
    <source>
        <strain evidence="3 4">JM162201</strain>
    </source>
</reference>
<evidence type="ECO:0000313" key="3">
    <source>
        <dbReference type="EMBL" id="MBT1444811.1"/>
    </source>
</evidence>
<keyword evidence="1" id="KW-0812">Transmembrane</keyword>
<feature type="transmembrane region" description="Helical" evidence="1">
    <location>
        <begin position="353"/>
        <end position="375"/>
    </location>
</feature>
<feature type="transmembrane region" description="Helical" evidence="1">
    <location>
        <begin position="175"/>
        <end position="195"/>
    </location>
</feature>
<keyword evidence="4" id="KW-1185">Reference proteome</keyword>
<feature type="transmembrane region" description="Helical" evidence="1">
    <location>
        <begin position="149"/>
        <end position="168"/>
    </location>
</feature>
<feature type="domain" description="Peptidase M1 membrane alanine aminopeptidase" evidence="2">
    <location>
        <begin position="865"/>
        <end position="1058"/>
    </location>
</feature>
<organism evidence="3 4">
    <name type="scientific">Shewanella jiangmenensis</name>
    <dbReference type="NCBI Taxonomy" id="2837387"/>
    <lineage>
        <taxon>Bacteria</taxon>
        <taxon>Pseudomonadati</taxon>
        <taxon>Pseudomonadota</taxon>
        <taxon>Gammaproteobacteria</taxon>
        <taxon>Alteromonadales</taxon>
        <taxon>Shewanellaceae</taxon>
        <taxon>Shewanella</taxon>
    </lineage>
</organism>
<dbReference type="EMBL" id="JAHEPS010000003">
    <property type="protein sequence ID" value="MBT1444811.1"/>
    <property type="molecule type" value="Genomic_DNA"/>
</dbReference>
<dbReference type="Proteomes" id="UP001195903">
    <property type="component" value="Unassembled WGS sequence"/>
</dbReference>
<feature type="transmembrane region" description="Helical" evidence="1">
    <location>
        <begin position="558"/>
        <end position="580"/>
    </location>
</feature>
<dbReference type="Gene3D" id="1.10.390.10">
    <property type="entry name" value="Neutral Protease Domain 2"/>
    <property type="match status" value="1"/>
</dbReference>
<evidence type="ECO:0000313" key="4">
    <source>
        <dbReference type="Proteomes" id="UP001195903"/>
    </source>
</evidence>
<sequence length="1186" mass="133590">MFLHALAFEWRYYLRQPSFYVVGLMLFLACFFVTASDNIQIGAGGEVFKNSPFAIVQTLLTMGLIAMFAVVNFVGSTAIRNQQSMMEELIYVKPLSPVQYQLGRFLGSFLVVLTLFALVPLGHLTGSLMPWIDASRFGPVSLSHYVKPYLLLAAPTLLFLSALFYAMAQRFRSMMALYLTAVTMLILYGFAGQIASQPQYREMAALLDPFGLRSAAQVARYWTIDEKNTISMGLEGLMLQNRALWLGVSLAILALCGLHRQPTLTRKREGKKAKVHAVPLMAPLASLVRRPDVSSWSQFWVRVGFEVRQVLFTAPFYILGVLSIVNLVGPMFMGDLDWYGTSNWPLTQDMVDMIVGATSLLMIIVLVFYSGEIVWRERSSGMGDIIDATPTSNLVFLGSKFVALTLVLVLLYSFSMLTTLAFQLIKGQMNLELAQYAISLGFKVLLPLMMSAVLAFFLQVLAPNKYAGMGLFVGYYLVSITLSAWGFGHSLNNFGASPIIPYSDMNGYGWSLLTHGLYMIYWGAFSVLLFLLSYGLYRRGPEVGLKSRVKQLGYQLGFGGSAVAGFALSVFVGMGGYLFYQTTMVNSYVTAEENLDNLADYEKRFKQYNSLPELSPVAVKGAFDIFPEDRRIEAKVEMRWQNRSNESISRMLVSLPEHTDPASIQFDIPGASFGEIDATLPVGWLSFSTPVPPGAEVSGTITLVRDSNGVAENNHDWEVVENGTFINNMSLLPVFGYQNEAELQDRHERLKRGLEPKDRANKLEDERFYNQNFFGPQGTFIDFEATVSTSGDQTAIVPGYLTKSWQENGRNYFHYEMDSPMVNFFSIVSGRYAVKKDEYKGINLEVYYHADHPWNIDRMMESIRDSIDYFGAAFGPYQHRQMRIMEYPGYRSFAQSFANTVPYSERIGFITDLRDPEKIDPVYYVTAHEVAHQWWGHQVGAADVQGSAVISESLSQYAALMVMEKKYGSHMLRKFLRYELDRYLGGRSSERIGEMPLLRSENQQYIHYQKGSVIMMAIKDVVGEEKLNANLAAFAERFRYRTDPFPTTLDLVRYLKQDLSAEQQAFVDASFNEITLYDLRLEDAKVTPLEGGRVQVELTIHAGKMTAGEDGKEREAEFSGRVDIGLFAADPDKLTDEKDVLLFEKHPLKSGENKLSFELDKAPTYVGVDPFVKLVDRDSKDNIFKL</sequence>
<feature type="transmembrane region" description="Helical" evidence="1">
    <location>
        <begin position="242"/>
        <end position="258"/>
    </location>
</feature>
<dbReference type="InterPro" id="IPR014782">
    <property type="entry name" value="Peptidase_M1_dom"/>
</dbReference>
<accession>A0ABS5V5B6</accession>
<dbReference type="InterPro" id="IPR027268">
    <property type="entry name" value="Peptidase_M4/M1_CTD_sf"/>
</dbReference>
<feature type="transmembrane region" description="Helical" evidence="1">
    <location>
        <begin position="437"/>
        <end position="458"/>
    </location>
</feature>
<feature type="transmembrane region" description="Helical" evidence="1">
    <location>
        <begin position="310"/>
        <end position="333"/>
    </location>
</feature>